<dbReference type="RefSeq" id="WP_189090737.1">
    <property type="nucleotide sequence ID" value="NZ_BMQL01000012.1"/>
</dbReference>
<gene>
    <name evidence="1" type="ORF">GCM10008957_24270</name>
</gene>
<protein>
    <submittedName>
        <fullName evidence="1">Uncharacterized protein</fullName>
    </submittedName>
</protein>
<dbReference type="Proteomes" id="UP000603865">
    <property type="component" value="Unassembled WGS sequence"/>
</dbReference>
<organism evidence="1 2">
    <name type="scientific">Deinococcus ruber</name>
    <dbReference type="NCBI Taxonomy" id="1848197"/>
    <lineage>
        <taxon>Bacteria</taxon>
        <taxon>Thermotogati</taxon>
        <taxon>Deinococcota</taxon>
        <taxon>Deinococci</taxon>
        <taxon>Deinococcales</taxon>
        <taxon>Deinococcaceae</taxon>
        <taxon>Deinococcus</taxon>
    </lineage>
</organism>
<reference evidence="1" key="1">
    <citation type="journal article" date="2014" name="Int. J. Syst. Evol. Microbiol.">
        <title>Complete genome sequence of Corynebacterium casei LMG S-19264T (=DSM 44701T), isolated from a smear-ripened cheese.</title>
        <authorList>
            <consortium name="US DOE Joint Genome Institute (JGI-PGF)"/>
            <person name="Walter F."/>
            <person name="Albersmeier A."/>
            <person name="Kalinowski J."/>
            <person name="Ruckert C."/>
        </authorList>
    </citation>
    <scope>NUCLEOTIDE SEQUENCE</scope>
    <source>
        <strain evidence="1">JCM 31311</strain>
    </source>
</reference>
<dbReference type="EMBL" id="BMQL01000012">
    <property type="protein sequence ID" value="GGR10697.1"/>
    <property type="molecule type" value="Genomic_DNA"/>
</dbReference>
<dbReference type="AlphaFoldDB" id="A0A918C9U6"/>
<proteinExistence type="predicted"/>
<accession>A0A918C9U6</accession>
<name>A0A918C9U6_9DEIO</name>
<reference evidence="1" key="2">
    <citation type="submission" date="2020-09" db="EMBL/GenBank/DDBJ databases">
        <authorList>
            <person name="Sun Q."/>
            <person name="Ohkuma M."/>
        </authorList>
    </citation>
    <scope>NUCLEOTIDE SEQUENCE</scope>
    <source>
        <strain evidence="1">JCM 31311</strain>
    </source>
</reference>
<evidence type="ECO:0000313" key="1">
    <source>
        <dbReference type="EMBL" id="GGR10697.1"/>
    </source>
</evidence>
<keyword evidence="2" id="KW-1185">Reference proteome</keyword>
<evidence type="ECO:0000313" key="2">
    <source>
        <dbReference type="Proteomes" id="UP000603865"/>
    </source>
</evidence>
<comment type="caution">
    <text evidence="1">The sequence shown here is derived from an EMBL/GenBank/DDBJ whole genome shotgun (WGS) entry which is preliminary data.</text>
</comment>
<sequence>MTLLSPDQQLGSVISALLERAASLHTQAGDALSAARLAQHAGPPELARAMLARSGGLYDSAEAQYLLGSVASDHSTSDQSTQAASLTPPEHEMFVRALAAALLAPPQEASMLPEATRSTAPLPAGLSLIDAGRGPEHWLEVCERALTTAQAAGQPHVTIACASWGAQQDALHALRQQYGQLVGDEDKPISVLALEDVMKLLSAAWTWDLPRLHRLMSGPVVLKGLYTLAPDTMPVMLGLLHDAARVFGVCVAALHGQEYPWPDQVFSSVEPRTSASASAAVRVERTRRPVSLQDLAARIRQQDGDSLVVLSSRASAARLAGLLRGSVLLSSSLCPVHLADQVEGLQSRRESREPLVVVATVLPPQMLGTFQTVWHMMAPLAHLAEAAELCHGTLHIIDFSDVAPQLTWASECQLTELLLNSGLSVTEGKTQRLYHQRRLEQRANPALVATLNRQRTELNYASLASSLVFRAGTSVPVLIEYDAWAVSLLASVRSAGFIPQTALRYAAWLTPSEAERAVQRRSARSLGWALIWEAPYHPQYGLAAEAVASVRQLD</sequence>